<name>A0A841JYE2_9BACT</name>
<dbReference type="RefSeq" id="WP_082125272.1">
    <property type="nucleotide sequence ID" value="NZ_JACHEK010000009.1"/>
</dbReference>
<dbReference type="InterPro" id="IPR050258">
    <property type="entry name" value="Leguminous_Lectin"/>
</dbReference>
<sequence>MRLIRSRNTLVAALFILVLSCFSGTAFSQQVTYYDFDTPQANPSQASFQCSANTAPAGTLFCFNDGTGAALNPSFFSDTFPAIIDPITTDNPPVAASHFAVQMTPAQNFQNSSMWFSVPQKVSTGFTSYFAFKLNPAPGTITADGIAFVLQNATGNGSPFLCQETGSGLSVVGGDGGCIGYGGIDNSLAIEFDTYRNAWDPSDNGDSLNDNHIAIQNCGAGEPNAPDHTGPCLVNLTVGTEPVPAIIDPLPLTGTTLADGNVHQVVIEYSGPNESNPNLLQIFIDSPFVAGTHTPVPGTLPVLSGVYDIGANLNLINSGTANDSAYVGFTSATGGSEEQQEIMAWTFTPHISVTQVQPISPPGQPTVFPFGSHVYAATYPPDAPPATGIDMVVTASAITPQLFSQLISNGPFSGSQCQVYDDTGGNCIVYSVSCVNTATNTVTQCPATDATNPITLKTAFDNSIQPISPGFIQGDPFFSPVASISGDGATATVTCTGDCSVAPNQTVTVAATSIPGFNGAITVLTANATTPNTFTFASTVSGSATGGYLTSNNEQNIFVSYSTQRIDGTIIGKSINFGSDFVALSLTTAPTGLSISAPGVIYGATAVVTVTATSVLGSPAGNIQLVVDGGAPLSAPLSNGVAVFNLTGLAAGPHTLSASYPPAGGFQGNTATGSIVITPAGPIATLSPSSVDFGTLYVGNIGVKTVTLSNTGQASMTVQDPFLFDVGNGDSNEFIALNLCPRSLAAGRSCTFYLAFYAGPKYNQQTAILKVSDSAPGSPQSVPLTATVINPVASFSPNSLRFGSVRLGSSTRSNVVLTNTGATSLTISGINVAGGVSGEFTQSSSCAATLAPRAQCTIPITFAPARSGARSAYLNVTDNASGGSQQVSLSGTGVGAP</sequence>
<protein>
    <recommendedName>
        <fullName evidence="7">Choice-of-anchor D domain-containing protein</fullName>
    </recommendedName>
</protein>
<feature type="domain" description="Cep192/Spd-2-like" evidence="4">
    <location>
        <begin position="797"/>
        <end position="893"/>
    </location>
</feature>
<dbReference type="InterPro" id="IPR013320">
    <property type="entry name" value="ConA-like_dom_sf"/>
</dbReference>
<gene>
    <name evidence="5" type="ORF">HNQ77_004132</name>
</gene>
<dbReference type="InterPro" id="IPR001220">
    <property type="entry name" value="Legume_lectin_dom"/>
</dbReference>
<feature type="chain" id="PRO_5033029914" description="Choice-of-anchor D domain-containing protein" evidence="1">
    <location>
        <begin position="29"/>
        <end position="897"/>
    </location>
</feature>
<feature type="domain" description="Bacterial Ig-like" evidence="3">
    <location>
        <begin position="599"/>
        <end position="673"/>
    </location>
</feature>
<evidence type="ECO:0000259" key="2">
    <source>
        <dbReference type="Pfam" id="PF00139"/>
    </source>
</evidence>
<dbReference type="InterPro" id="IPR032109">
    <property type="entry name" value="Big_3_5"/>
</dbReference>
<proteinExistence type="predicted"/>
<dbReference type="SUPFAM" id="SSF49899">
    <property type="entry name" value="Concanavalin A-like lectins/glucanases"/>
    <property type="match status" value="1"/>
</dbReference>
<keyword evidence="6" id="KW-1185">Reference proteome</keyword>
<comment type="caution">
    <text evidence="5">The sequence shown here is derived from an EMBL/GenBank/DDBJ whole genome shotgun (WGS) entry which is preliminary data.</text>
</comment>
<dbReference type="InterPro" id="IPR013783">
    <property type="entry name" value="Ig-like_fold"/>
</dbReference>
<organism evidence="5 6">
    <name type="scientific">Silvibacterium bohemicum</name>
    <dbReference type="NCBI Taxonomy" id="1577686"/>
    <lineage>
        <taxon>Bacteria</taxon>
        <taxon>Pseudomonadati</taxon>
        <taxon>Acidobacteriota</taxon>
        <taxon>Terriglobia</taxon>
        <taxon>Terriglobales</taxon>
        <taxon>Acidobacteriaceae</taxon>
        <taxon>Silvibacterium</taxon>
    </lineage>
</organism>
<dbReference type="PROSITE" id="PS51257">
    <property type="entry name" value="PROKAR_LIPOPROTEIN"/>
    <property type="match status" value="1"/>
</dbReference>
<evidence type="ECO:0008006" key="7">
    <source>
        <dbReference type="Google" id="ProtNLM"/>
    </source>
</evidence>
<dbReference type="PANTHER" id="PTHR32401">
    <property type="entry name" value="CONCANAVALIN A-LIKE LECTIN FAMILY PROTEIN"/>
    <property type="match status" value="1"/>
</dbReference>
<dbReference type="GO" id="GO:0030246">
    <property type="term" value="F:carbohydrate binding"/>
    <property type="evidence" value="ECO:0007669"/>
    <property type="project" value="InterPro"/>
</dbReference>
<dbReference type="Gene3D" id="2.60.120.200">
    <property type="match status" value="1"/>
</dbReference>
<dbReference type="Pfam" id="PF00139">
    <property type="entry name" value="Lectin_legB"/>
    <property type="match status" value="1"/>
</dbReference>
<evidence type="ECO:0000256" key="1">
    <source>
        <dbReference type="SAM" id="SignalP"/>
    </source>
</evidence>
<dbReference type="AlphaFoldDB" id="A0A841JYE2"/>
<evidence type="ECO:0000259" key="3">
    <source>
        <dbReference type="Pfam" id="PF16640"/>
    </source>
</evidence>
<keyword evidence="1" id="KW-0732">Signal</keyword>
<dbReference type="PANTHER" id="PTHR32401:SF48">
    <property type="entry name" value="LEGUME LECTIN DOMAIN-CONTAINING PROTEIN"/>
    <property type="match status" value="1"/>
</dbReference>
<dbReference type="Pfam" id="PF16640">
    <property type="entry name" value="Big_3_5"/>
    <property type="match status" value="1"/>
</dbReference>
<dbReference type="Pfam" id="PF22073">
    <property type="entry name" value="Cep192_D4"/>
    <property type="match status" value="1"/>
</dbReference>
<feature type="domain" description="Legume lectin" evidence="2">
    <location>
        <begin position="120"/>
        <end position="350"/>
    </location>
</feature>
<reference evidence="5 6" key="1">
    <citation type="submission" date="2020-08" db="EMBL/GenBank/DDBJ databases">
        <title>Genomic Encyclopedia of Type Strains, Phase IV (KMG-IV): sequencing the most valuable type-strain genomes for metagenomic binning, comparative biology and taxonomic classification.</title>
        <authorList>
            <person name="Goeker M."/>
        </authorList>
    </citation>
    <scope>NUCLEOTIDE SEQUENCE [LARGE SCALE GENOMIC DNA]</scope>
    <source>
        <strain evidence="5 6">DSM 103733</strain>
    </source>
</reference>
<dbReference type="InterPro" id="IPR054090">
    <property type="entry name" value="Cep192_Spd-2-like_dom"/>
</dbReference>
<evidence type="ECO:0000313" key="6">
    <source>
        <dbReference type="Proteomes" id="UP000538666"/>
    </source>
</evidence>
<dbReference type="NCBIfam" id="NF012200">
    <property type="entry name" value="choice_anch_D"/>
    <property type="match status" value="2"/>
</dbReference>
<accession>A0A841JYE2</accession>
<feature type="signal peptide" evidence="1">
    <location>
        <begin position="1"/>
        <end position="28"/>
    </location>
</feature>
<dbReference type="Gene3D" id="2.60.40.10">
    <property type="entry name" value="Immunoglobulins"/>
    <property type="match status" value="3"/>
</dbReference>
<evidence type="ECO:0000259" key="4">
    <source>
        <dbReference type="Pfam" id="PF22073"/>
    </source>
</evidence>
<evidence type="ECO:0000313" key="5">
    <source>
        <dbReference type="EMBL" id="MBB6146160.1"/>
    </source>
</evidence>
<dbReference type="CDD" id="cd01951">
    <property type="entry name" value="lectin_L-type"/>
    <property type="match status" value="1"/>
</dbReference>
<dbReference type="OrthoDB" id="98296at2"/>
<dbReference type="InterPro" id="IPR056573">
    <property type="entry name" value="Lectin_L-type_dom"/>
</dbReference>
<dbReference type="EMBL" id="JACHEK010000009">
    <property type="protein sequence ID" value="MBB6146160.1"/>
    <property type="molecule type" value="Genomic_DNA"/>
</dbReference>
<dbReference type="Proteomes" id="UP000538666">
    <property type="component" value="Unassembled WGS sequence"/>
</dbReference>